<dbReference type="Proteomes" id="UP000724584">
    <property type="component" value="Unassembled WGS sequence"/>
</dbReference>
<organism evidence="1 2">
    <name type="scientific">Chaetomium tenue</name>
    <dbReference type="NCBI Taxonomy" id="1854479"/>
    <lineage>
        <taxon>Eukaryota</taxon>
        <taxon>Fungi</taxon>
        <taxon>Dikarya</taxon>
        <taxon>Ascomycota</taxon>
        <taxon>Pezizomycotina</taxon>
        <taxon>Sordariomycetes</taxon>
        <taxon>Sordariomycetidae</taxon>
        <taxon>Sordariales</taxon>
        <taxon>Chaetomiaceae</taxon>
        <taxon>Chaetomium</taxon>
    </lineage>
</organism>
<keyword evidence="2" id="KW-1185">Reference proteome</keyword>
<name>A0ACB7PNH0_9PEZI</name>
<reference evidence="1 2" key="1">
    <citation type="journal article" date="2021" name="Nat. Commun.">
        <title>Genetic determinants of endophytism in the Arabidopsis root mycobiome.</title>
        <authorList>
            <person name="Mesny F."/>
            <person name="Miyauchi S."/>
            <person name="Thiergart T."/>
            <person name="Pickel B."/>
            <person name="Atanasova L."/>
            <person name="Karlsson M."/>
            <person name="Huettel B."/>
            <person name="Barry K.W."/>
            <person name="Haridas S."/>
            <person name="Chen C."/>
            <person name="Bauer D."/>
            <person name="Andreopoulos W."/>
            <person name="Pangilinan J."/>
            <person name="LaButti K."/>
            <person name="Riley R."/>
            <person name="Lipzen A."/>
            <person name="Clum A."/>
            <person name="Drula E."/>
            <person name="Henrissat B."/>
            <person name="Kohler A."/>
            <person name="Grigoriev I.V."/>
            <person name="Martin F.M."/>
            <person name="Hacquard S."/>
        </authorList>
    </citation>
    <scope>NUCLEOTIDE SEQUENCE [LARGE SCALE GENOMIC DNA]</scope>
    <source>
        <strain evidence="1 2">MPI-SDFR-AT-0079</strain>
    </source>
</reference>
<sequence>MYLSLASVCSASGISQVRQKNMHGLGAGAGLQWCLCVRPAPFEWFGEPVRVPLSAPHTETVTHQWWLTPFFRKWLASSFAKHAKAFQSSSQNEKIEKSFLSLPPLCLLFLPLPFSYIVQTVTSNTFEWKLGFQPGHAPPIPVLDTCKGGRGEGAASGGDCASAPRAKWRLVCVRHGQFSCIIQVRHT</sequence>
<evidence type="ECO:0000313" key="2">
    <source>
        <dbReference type="Proteomes" id="UP000724584"/>
    </source>
</evidence>
<dbReference type="EMBL" id="JAGIZQ010000001">
    <property type="protein sequence ID" value="KAH6649832.1"/>
    <property type="molecule type" value="Genomic_DNA"/>
</dbReference>
<accession>A0ACB7PNH0</accession>
<proteinExistence type="predicted"/>
<protein>
    <submittedName>
        <fullName evidence="1">Uncharacterized protein</fullName>
    </submittedName>
</protein>
<comment type="caution">
    <text evidence="1">The sequence shown here is derived from an EMBL/GenBank/DDBJ whole genome shotgun (WGS) entry which is preliminary data.</text>
</comment>
<gene>
    <name evidence="1" type="ORF">F5144DRAFT_23855</name>
</gene>
<evidence type="ECO:0000313" key="1">
    <source>
        <dbReference type="EMBL" id="KAH6649832.1"/>
    </source>
</evidence>